<comment type="caution">
    <text evidence="3">The sequence shown here is derived from an EMBL/GenBank/DDBJ whole genome shotgun (WGS) entry which is preliminary data.</text>
</comment>
<name>A0A418WZR2_9BURK</name>
<dbReference type="AlphaFoldDB" id="A0A418WZR2"/>
<sequence>MPSDVVSILDGNTFVVSDRRGDLDATPAVNHGLFMNDTRFLSQWILTIDGKQPAVLSYDDLHYFRAQCFMALTSGTIYVDSKLSVQRRRTVNMGFREDLTLDNHAHEAVEVEVRLQAAADFADLFEVKDKLEKKGEFYRQIDKDRLVLGYRRQTFRRETWISATQPAQIADDGLMFRVRIPAKSRWTTSIDVVAVIHSALRDAQAYVDYMLDKDGLESRMEMSVNDWMASAPQLTCSHDALEATYRKSLVDLAALRFRNRLVPDPLPAAGLPWFMTIFGRDSLITSFQALPFVPQLARATLKTLSLLQARLDDPFRDAEPGKILHELRFGEMTAFEERPHSPYYGSADATPLFLVLLEEYVRWTGDREFAKELEREARAAVDWIDRYGDRDGDGYVEYERRNVVTGLVNQCWKDSWDSIAFADGTIAPTPCATCEIQGYVYDAKRRTAVLAREVWGDHAWAERLDREADELKTRFNRDFWIADRGFFALALDGSKRQVDSLTSNIGHLLWSGIADIDKAAHCVQHLMSDALFSGWGVRTMAETEASYNPIGYHVGTVWPHDTSLIAWGLRRYGYRAEAARCAFAMLEAAELFHHRLPEAFAGYPRAMTKYPVEYPTACSPQAWATGAPLLLLRVLLGLESDGRHLIIDPAIPAQIERLELLDIHGCWGVMDAFGRGRIGGC</sequence>
<keyword evidence="4" id="KW-1185">Reference proteome</keyword>
<dbReference type="InterPro" id="IPR008928">
    <property type="entry name" value="6-hairpin_glycosidase_sf"/>
</dbReference>
<protein>
    <submittedName>
        <fullName evidence="3">Amylo-alpha-1,6-glucosidase</fullName>
    </submittedName>
</protein>
<dbReference type="Gene3D" id="1.50.10.10">
    <property type="match status" value="1"/>
</dbReference>
<feature type="domain" description="Putative glycogen debranching enzyme N-terminal" evidence="1">
    <location>
        <begin position="9"/>
        <end position="190"/>
    </location>
</feature>
<dbReference type="EMBL" id="QYUN01000002">
    <property type="protein sequence ID" value="RJG05740.1"/>
    <property type="molecule type" value="Genomic_DNA"/>
</dbReference>
<accession>A0A418WZR2</accession>
<evidence type="ECO:0000313" key="4">
    <source>
        <dbReference type="Proteomes" id="UP000285190"/>
    </source>
</evidence>
<dbReference type="InterPro" id="IPR012341">
    <property type="entry name" value="6hp_glycosidase-like_sf"/>
</dbReference>
<reference evidence="3 4" key="1">
    <citation type="submission" date="2018-09" db="EMBL/GenBank/DDBJ databases">
        <authorList>
            <person name="Zhu H."/>
        </authorList>
    </citation>
    <scope>NUCLEOTIDE SEQUENCE [LARGE SCALE GENOMIC DNA]</scope>
    <source>
        <strain evidence="3 4">K2R10-39</strain>
    </source>
</reference>
<dbReference type="SUPFAM" id="SSF48208">
    <property type="entry name" value="Six-hairpin glycosidases"/>
    <property type="match status" value="1"/>
</dbReference>
<evidence type="ECO:0000259" key="1">
    <source>
        <dbReference type="Pfam" id="PF14742"/>
    </source>
</evidence>
<dbReference type="Pfam" id="PF14742">
    <property type="entry name" value="GDE_N_bis"/>
    <property type="match status" value="1"/>
</dbReference>
<dbReference type="InterPro" id="IPR032856">
    <property type="entry name" value="GDE_N_bis"/>
</dbReference>
<evidence type="ECO:0000259" key="2">
    <source>
        <dbReference type="Pfam" id="PF22422"/>
    </source>
</evidence>
<feature type="domain" description="Mannosylglycerate hydrolase MGH1-like glycoside hydrolase" evidence="2">
    <location>
        <begin position="335"/>
        <end position="591"/>
    </location>
</feature>
<evidence type="ECO:0000313" key="3">
    <source>
        <dbReference type="EMBL" id="RJG05740.1"/>
    </source>
</evidence>
<dbReference type="InterPro" id="IPR054491">
    <property type="entry name" value="MGH1-like_GH"/>
</dbReference>
<proteinExistence type="predicted"/>
<gene>
    <name evidence="3" type="ORF">D3870_06650</name>
</gene>
<organism evidence="3 4">
    <name type="scientific">Noviherbaspirillum cavernae</name>
    <dbReference type="NCBI Taxonomy" id="2320862"/>
    <lineage>
        <taxon>Bacteria</taxon>
        <taxon>Pseudomonadati</taxon>
        <taxon>Pseudomonadota</taxon>
        <taxon>Betaproteobacteria</taxon>
        <taxon>Burkholderiales</taxon>
        <taxon>Oxalobacteraceae</taxon>
        <taxon>Noviherbaspirillum</taxon>
    </lineage>
</organism>
<dbReference type="Proteomes" id="UP000285190">
    <property type="component" value="Unassembled WGS sequence"/>
</dbReference>
<dbReference type="RefSeq" id="WP_119737695.1">
    <property type="nucleotide sequence ID" value="NZ_QYUN01000002.1"/>
</dbReference>
<dbReference type="Pfam" id="PF22422">
    <property type="entry name" value="MGH1-like_GH"/>
    <property type="match status" value="1"/>
</dbReference>
<dbReference type="OrthoDB" id="9759959at2"/>
<dbReference type="GO" id="GO:0005975">
    <property type="term" value="P:carbohydrate metabolic process"/>
    <property type="evidence" value="ECO:0007669"/>
    <property type="project" value="InterPro"/>
</dbReference>